<dbReference type="Proteomes" id="UP001177670">
    <property type="component" value="Unassembled WGS sequence"/>
</dbReference>
<proteinExistence type="predicted"/>
<evidence type="ECO:0000256" key="1">
    <source>
        <dbReference type="SAM" id="MobiDB-lite"/>
    </source>
</evidence>
<name>A0AA40KDV0_9HYME</name>
<evidence type="ECO:0000313" key="3">
    <source>
        <dbReference type="Proteomes" id="UP001177670"/>
    </source>
</evidence>
<organism evidence="2 3">
    <name type="scientific">Melipona bicolor</name>
    <dbReference type="NCBI Taxonomy" id="60889"/>
    <lineage>
        <taxon>Eukaryota</taxon>
        <taxon>Metazoa</taxon>
        <taxon>Ecdysozoa</taxon>
        <taxon>Arthropoda</taxon>
        <taxon>Hexapoda</taxon>
        <taxon>Insecta</taxon>
        <taxon>Pterygota</taxon>
        <taxon>Neoptera</taxon>
        <taxon>Endopterygota</taxon>
        <taxon>Hymenoptera</taxon>
        <taxon>Apocrita</taxon>
        <taxon>Aculeata</taxon>
        <taxon>Apoidea</taxon>
        <taxon>Anthophila</taxon>
        <taxon>Apidae</taxon>
        <taxon>Melipona</taxon>
    </lineage>
</organism>
<keyword evidence="3" id="KW-1185">Reference proteome</keyword>
<sequence>MFAEARCTTGNWFEAHNKEDLSLTGRQRKRGDRDGRANGPTQVTRWQDPACVSTVRVACSRVLSALKVMTLSPIHPVNTMCILGEKKSNSTLGAEVEIVGGSEPGFSRRWYISKIEKKRKTNEKRRKKINVERVDGDGLKQ</sequence>
<gene>
    <name evidence="2" type="ORF">K0M31_018973</name>
</gene>
<evidence type="ECO:0000313" key="2">
    <source>
        <dbReference type="EMBL" id="KAK1116510.1"/>
    </source>
</evidence>
<accession>A0AA40KDV0</accession>
<reference evidence="2" key="1">
    <citation type="submission" date="2021-10" db="EMBL/GenBank/DDBJ databases">
        <title>Melipona bicolor Genome sequencing and assembly.</title>
        <authorList>
            <person name="Araujo N.S."/>
            <person name="Arias M.C."/>
        </authorList>
    </citation>
    <scope>NUCLEOTIDE SEQUENCE</scope>
    <source>
        <strain evidence="2">USP_2M_L1-L4_2017</strain>
        <tissue evidence="2">Whole body</tissue>
    </source>
</reference>
<comment type="caution">
    <text evidence="2">The sequence shown here is derived from an EMBL/GenBank/DDBJ whole genome shotgun (WGS) entry which is preliminary data.</text>
</comment>
<dbReference type="AlphaFoldDB" id="A0AA40KDV0"/>
<dbReference type="EMBL" id="JAHYIQ010000071">
    <property type="protein sequence ID" value="KAK1116510.1"/>
    <property type="molecule type" value="Genomic_DNA"/>
</dbReference>
<feature type="region of interest" description="Disordered" evidence="1">
    <location>
        <begin position="23"/>
        <end position="42"/>
    </location>
</feature>
<protein>
    <submittedName>
        <fullName evidence="2">Uncharacterized protein</fullName>
    </submittedName>
</protein>